<keyword evidence="2" id="KW-0812">Transmembrane</keyword>
<dbReference type="OrthoDB" id="3539644at2759"/>
<feature type="compositionally biased region" description="Pro residues" evidence="1">
    <location>
        <begin position="491"/>
        <end position="504"/>
    </location>
</feature>
<reference evidence="4" key="5">
    <citation type="submission" date="2018-04" db="UniProtKB">
        <authorList>
            <consortium name="EnsemblFungi"/>
        </authorList>
    </citation>
    <scope>IDENTIFICATION</scope>
    <source>
        <strain evidence="4">R3-111a-1</strain>
    </source>
</reference>
<reference evidence="5" key="1">
    <citation type="submission" date="2010-07" db="EMBL/GenBank/DDBJ databases">
        <title>The genome sequence of Gaeumannomyces graminis var. tritici strain R3-111a-1.</title>
        <authorList>
            <consortium name="The Broad Institute Genome Sequencing Platform"/>
            <person name="Ma L.-J."/>
            <person name="Dead R."/>
            <person name="Young S."/>
            <person name="Zeng Q."/>
            <person name="Koehrsen M."/>
            <person name="Alvarado L."/>
            <person name="Berlin A."/>
            <person name="Chapman S.B."/>
            <person name="Chen Z."/>
            <person name="Freedman E."/>
            <person name="Gellesch M."/>
            <person name="Goldberg J."/>
            <person name="Griggs A."/>
            <person name="Gujja S."/>
            <person name="Heilman E.R."/>
            <person name="Heiman D."/>
            <person name="Hepburn T."/>
            <person name="Howarth C."/>
            <person name="Jen D."/>
            <person name="Larson L."/>
            <person name="Mehta T."/>
            <person name="Neiman D."/>
            <person name="Pearson M."/>
            <person name="Roberts A."/>
            <person name="Saif S."/>
            <person name="Shea T."/>
            <person name="Shenoy N."/>
            <person name="Sisk P."/>
            <person name="Stolte C."/>
            <person name="Sykes S."/>
            <person name="Walk T."/>
            <person name="White J."/>
            <person name="Yandava C."/>
            <person name="Haas B."/>
            <person name="Nusbaum C."/>
            <person name="Birren B."/>
        </authorList>
    </citation>
    <scope>NUCLEOTIDE SEQUENCE [LARGE SCALE GENOMIC DNA]</scope>
    <source>
        <strain evidence="5">R3-111a-1</strain>
    </source>
</reference>
<dbReference type="EnsemblFungi" id="EJT79214">
    <property type="protein sequence ID" value="EJT79214"/>
    <property type="gene ID" value="GGTG_04300"/>
</dbReference>
<dbReference type="STRING" id="644352.J3NSQ1"/>
<reference evidence="4" key="4">
    <citation type="journal article" date="2015" name="G3 (Bethesda)">
        <title>Genome sequences of three phytopathogenic species of the Magnaporthaceae family of fungi.</title>
        <authorList>
            <person name="Okagaki L.H."/>
            <person name="Nunes C.C."/>
            <person name="Sailsbery J."/>
            <person name="Clay B."/>
            <person name="Brown D."/>
            <person name="John T."/>
            <person name="Oh Y."/>
            <person name="Young N."/>
            <person name="Fitzgerald M."/>
            <person name="Haas B.J."/>
            <person name="Zeng Q."/>
            <person name="Young S."/>
            <person name="Adiconis X."/>
            <person name="Fan L."/>
            <person name="Levin J.Z."/>
            <person name="Mitchell T.K."/>
            <person name="Okubara P.A."/>
            <person name="Farman M.L."/>
            <person name="Kohn L.M."/>
            <person name="Birren B."/>
            <person name="Ma L.-J."/>
            <person name="Dean R.A."/>
        </authorList>
    </citation>
    <scope>NUCLEOTIDE SEQUENCE</scope>
    <source>
        <strain evidence="4">R3-111a-1</strain>
    </source>
</reference>
<dbReference type="VEuPathDB" id="FungiDB:GGTG_04300"/>
<evidence type="ECO:0008006" key="6">
    <source>
        <dbReference type="Google" id="ProtNLM"/>
    </source>
</evidence>
<keyword evidence="2" id="KW-0472">Membrane</keyword>
<evidence type="ECO:0000313" key="5">
    <source>
        <dbReference type="Proteomes" id="UP000006039"/>
    </source>
</evidence>
<organism evidence="3">
    <name type="scientific">Gaeumannomyces tritici (strain R3-111a-1)</name>
    <name type="common">Wheat and barley take-all root rot fungus</name>
    <name type="synonym">Gaeumannomyces graminis var. tritici</name>
    <dbReference type="NCBI Taxonomy" id="644352"/>
    <lineage>
        <taxon>Eukaryota</taxon>
        <taxon>Fungi</taxon>
        <taxon>Dikarya</taxon>
        <taxon>Ascomycota</taxon>
        <taxon>Pezizomycotina</taxon>
        <taxon>Sordariomycetes</taxon>
        <taxon>Sordariomycetidae</taxon>
        <taxon>Magnaporthales</taxon>
        <taxon>Magnaporthaceae</taxon>
        <taxon>Gaeumannomyces</taxon>
    </lineage>
</organism>
<evidence type="ECO:0000313" key="3">
    <source>
        <dbReference type="EMBL" id="EJT79214.1"/>
    </source>
</evidence>
<reference evidence="3" key="2">
    <citation type="submission" date="2010-07" db="EMBL/GenBank/DDBJ databases">
        <authorList>
            <consortium name="The Broad Institute Genome Sequencing Platform"/>
            <consortium name="Broad Institute Genome Sequencing Center for Infectious Disease"/>
            <person name="Ma L.-J."/>
            <person name="Dead R."/>
            <person name="Young S."/>
            <person name="Zeng Q."/>
            <person name="Koehrsen M."/>
            <person name="Alvarado L."/>
            <person name="Berlin A."/>
            <person name="Chapman S.B."/>
            <person name="Chen Z."/>
            <person name="Freedman E."/>
            <person name="Gellesch M."/>
            <person name="Goldberg J."/>
            <person name="Griggs A."/>
            <person name="Gujja S."/>
            <person name="Heilman E.R."/>
            <person name="Heiman D."/>
            <person name="Hepburn T."/>
            <person name="Howarth C."/>
            <person name="Jen D."/>
            <person name="Larson L."/>
            <person name="Mehta T."/>
            <person name="Neiman D."/>
            <person name="Pearson M."/>
            <person name="Roberts A."/>
            <person name="Saif S."/>
            <person name="Shea T."/>
            <person name="Shenoy N."/>
            <person name="Sisk P."/>
            <person name="Stolte C."/>
            <person name="Sykes S."/>
            <person name="Walk T."/>
            <person name="White J."/>
            <person name="Yandava C."/>
            <person name="Haas B."/>
            <person name="Nusbaum C."/>
            <person name="Birren B."/>
        </authorList>
    </citation>
    <scope>NUCLEOTIDE SEQUENCE</scope>
    <source>
        <strain evidence="3">R3-111a-1</strain>
    </source>
</reference>
<reference evidence="3" key="3">
    <citation type="submission" date="2010-09" db="EMBL/GenBank/DDBJ databases">
        <title>Annotation of Gaeumannomyces graminis var. tritici R3-111a-1.</title>
        <authorList>
            <consortium name="The Broad Institute Genome Sequencing Platform"/>
            <person name="Ma L.-J."/>
            <person name="Dead R."/>
            <person name="Young S.K."/>
            <person name="Zeng Q."/>
            <person name="Gargeya S."/>
            <person name="Fitzgerald M."/>
            <person name="Haas B."/>
            <person name="Abouelleil A."/>
            <person name="Alvarado L."/>
            <person name="Arachchi H.M."/>
            <person name="Berlin A."/>
            <person name="Brown A."/>
            <person name="Chapman S.B."/>
            <person name="Chen Z."/>
            <person name="Dunbar C."/>
            <person name="Freedman E."/>
            <person name="Gearin G."/>
            <person name="Gellesch M."/>
            <person name="Goldberg J."/>
            <person name="Griggs A."/>
            <person name="Gujja S."/>
            <person name="Heiman D."/>
            <person name="Howarth C."/>
            <person name="Larson L."/>
            <person name="Lui A."/>
            <person name="MacDonald P.J.P."/>
            <person name="Mehta T."/>
            <person name="Montmayeur A."/>
            <person name="Murphy C."/>
            <person name="Neiman D."/>
            <person name="Pearson M."/>
            <person name="Priest M."/>
            <person name="Roberts A."/>
            <person name="Saif S."/>
            <person name="Shea T."/>
            <person name="Shenoy N."/>
            <person name="Sisk P."/>
            <person name="Stolte C."/>
            <person name="Sykes S."/>
            <person name="Yandava C."/>
            <person name="Wortman J."/>
            <person name="Nusbaum C."/>
            <person name="Birren B."/>
        </authorList>
    </citation>
    <scope>NUCLEOTIDE SEQUENCE</scope>
    <source>
        <strain evidence="3">R3-111a-1</strain>
    </source>
</reference>
<evidence type="ECO:0000256" key="1">
    <source>
        <dbReference type="SAM" id="MobiDB-lite"/>
    </source>
</evidence>
<sequence length="661" mass="70764">MPGHRQEAEGLLAREPESMGGDLEDYIYEQPEPRWRQRLRGRLPFLRSKLCRGIALGLVLLTITSIFLVASIKSLRDGVIDTPAPSVPQESSVLGPPDGPPNSDTPRPKPDPPKPAPTAYPPFDRELTFPDNSRCKGGDFRKSSRYLLAVEAGRTLLVKEATLKDTTEQGAYVQVYGDVVFRKSDDGNAAATIQLRANDESIVANQDFDSSAQSLVVKVPHKIPWNDKEKSPCLQVRITVTVPEGSKLDSLQVTTQTLGVKFLDNLSIGVTKSTLVRTISGQVGAAVNGENDLDELAHHGAPRHFRLDSRYVSIKTTSADIVGSWPLFDLLALETTSGTIKAGVDPKPVDEDKPRDAKLMIKSTSGNVEFWEPVHQARRVLLKQQEQSGQANVLAPPPPRPAEELLPPREYMVDVHTTSGSIKGAVAFTYSARIRSTSGTAAVDLLPVLPAELAVKPTRFASLDTSSTSGATALRVLDPFWVEGDNKYSTAPPPPPPPPRPPIVSPGQIMPPLNSPGQDLGDPERGIVVPVGGGGGAYNVPPTTGPSIITPSLPTASRRRRGPPAGAERFLRVLRAKHSTTSANIGVRLPGCWEGDIDVGTRSGRIDIEGKGVRVVKKGEDLPGFNRHVLARKGAQGQGDSSPVAITTVSGDAEVAVGGKV</sequence>
<protein>
    <recommendedName>
        <fullName evidence="6">Adhesin domain-containing protein</fullName>
    </recommendedName>
</protein>
<dbReference type="GeneID" id="20344758"/>
<dbReference type="HOGENOM" id="CLU_019703_0_0_1"/>
<dbReference type="Proteomes" id="UP000006039">
    <property type="component" value="Unassembled WGS sequence"/>
</dbReference>
<evidence type="ECO:0000256" key="2">
    <source>
        <dbReference type="SAM" id="Phobius"/>
    </source>
</evidence>
<dbReference type="EMBL" id="GL385396">
    <property type="protein sequence ID" value="EJT79214.1"/>
    <property type="molecule type" value="Genomic_DNA"/>
</dbReference>
<dbReference type="eggNOG" id="ENOG502S7KB">
    <property type="taxonomic scope" value="Eukaryota"/>
</dbReference>
<feature type="region of interest" description="Disordered" evidence="1">
    <location>
        <begin position="83"/>
        <end position="128"/>
    </location>
</feature>
<dbReference type="AlphaFoldDB" id="J3NSQ1"/>
<keyword evidence="5" id="KW-1185">Reference proteome</keyword>
<gene>
    <name evidence="4" type="primary">20344758</name>
    <name evidence="3" type="ORF">GGTG_04300</name>
</gene>
<name>J3NSQ1_GAET3</name>
<dbReference type="RefSeq" id="XP_009220359.1">
    <property type="nucleotide sequence ID" value="XM_009222095.1"/>
</dbReference>
<feature type="transmembrane region" description="Helical" evidence="2">
    <location>
        <begin position="50"/>
        <end position="72"/>
    </location>
</feature>
<feature type="compositionally biased region" description="Low complexity" evidence="1">
    <location>
        <begin position="538"/>
        <end position="555"/>
    </location>
</feature>
<accession>J3NSQ1</accession>
<evidence type="ECO:0000313" key="4">
    <source>
        <dbReference type="EnsemblFungi" id="EJT79214"/>
    </source>
</evidence>
<keyword evidence="2" id="KW-1133">Transmembrane helix</keyword>
<feature type="region of interest" description="Disordered" evidence="1">
    <location>
        <begin position="486"/>
        <end position="564"/>
    </location>
</feature>
<proteinExistence type="predicted"/>